<evidence type="ECO:0000256" key="4">
    <source>
        <dbReference type="ARBA" id="ARBA00022692"/>
    </source>
</evidence>
<comment type="similarity">
    <text evidence="2">Belongs to the bacterial sugar transferase family.</text>
</comment>
<accession>A0A6S6TPA2</accession>
<gene>
    <name evidence="9" type="ORF">HELGO_WM6016</name>
</gene>
<dbReference type="Pfam" id="PF13727">
    <property type="entry name" value="CoA_binding_3"/>
    <property type="match status" value="1"/>
</dbReference>
<evidence type="ECO:0000259" key="8">
    <source>
        <dbReference type="Pfam" id="PF02397"/>
    </source>
</evidence>
<keyword evidence="6 7" id="KW-0472">Membrane</keyword>
<evidence type="ECO:0000313" key="9">
    <source>
        <dbReference type="EMBL" id="CAA6821085.1"/>
    </source>
</evidence>
<evidence type="ECO:0000256" key="5">
    <source>
        <dbReference type="ARBA" id="ARBA00022989"/>
    </source>
</evidence>
<feature type="transmembrane region" description="Helical" evidence="7">
    <location>
        <begin position="40"/>
        <end position="60"/>
    </location>
</feature>
<evidence type="ECO:0000256" key="2">
    <source>
        <dbReference type="ARBA" id="ARBA00006464"/>
    </source>
</evidence>
<feature type="transmembrane region" description="Helical" evidence="7">
    <location>
        <begin position="276"/>
        <end position="297"/>
    </location>
</feature>
<dbReference type="InterPro" id="IPR003362">
    <property type="entry name" value="Bact_transf"/>
</dbReference>
<dbReference type="PANTHER" id="PTHR30576:SF21">
    <property type="entry name" value="UDP-GLUCOSE:UNDECAPRENYL-PHOSPHATE GLUCOSE-1-PHOSPHATE TRANSFERASE"/>
    <property type="match status" value="1"/>
</dbReference>
<dbReference type="Pfam" id="PF02397">
    <property type="entry name" value="Bac_transf"/>
    <property type="match status" value="1"/>
</dbReference>
<dbReference type="NCBIfam" id="TIGR03023">
    <property type="entry name" value="WcaJ_sugtrans"/>
    <property type="match status" value="1"/>
</dbReference>
<protein>
    <recommendedName>
        <fullName evidence="8">Bacterial sugar transferase domain-containing protein</fullName>
    </recommendedName>
</protein>
<evidence type="ECO:0000256" key="6">
    <source>
        <dbReference type="ARBA" id="ARBA00023136"/>
    </source>
</evidence>
<evidence type="ECO:0000256" key="1">
    <source>
        <dbReference type="ARBA" id="ARBA00004141"/>
    </source>
</evidence>
<keyword evidence="5 7" id="KW-1133">Transmembrane helix</keyword>
<dbReference type="Gene3D" id="3.40.50.720">
    <property type="entry name" value="NAD(P)-binding Rossmann-like Domain"/>
    <property type="match status" value="1"/>
</dbReference>
<dbReference type="PANTHER" id="PTHR30576">
    <property type="entry name" value="COLANIC BIOSYNTHESIS UDP-GLUCOSE LIPID CARRIER TRANSFERASE"/>
    <property type="match status" value="1"/>
</dbReference>
<dbReference type="InterPro" id="IPR017473">
    <property type="entry name" value="Undecaprenyl-P_gluc_Ptfrase"/>
</dbReference>
<dbReference type="GO" id="GO:0009242">
    <property type="term" value="P:colanic acid biosynthetic process"/>
    <property type="evidence" value="ECO:0007669"/>
    <property type="project" value="TreeGrafter"/>
</dbReference>
<feature type="transmembrane region" description="Helical" evidence="7">
    <location>
        <begin position="104"/>
        <end position="122"/>
    </location>
</feature>
<proteinExistence type="inferred from homology"/>
<dbReference type="InterPro" id="IPR017475">
    <property type="entry name" value="EPS_sugar_tfrase"/>
</dbReference>
<dbReference type="EMBL" id="CACVAY010000103">
    <property type="protein sequence ID" value="CAA6821085.1"/>
    <property type="molecule type" value="Genomic_DNA"/>
</dbReference>
<feature type="transmembrane region" description="Helical" evidence="7">
    <location>
        <begin position="10"/>
        <end position="28"/>
    </location>
</feature>
<feature type="domain" description="Bacterial sugar transferase" evidence="8">
    <location>
        <begin position="271"/>
        <end position="453"/>
    </location>
</feature>
<evidence type="ECO:0000256" key="3">
    <source>
        <dbReference type="ARBA" id="ARBA00022679"/>
    </source>
</evidence>
<organism evidence="9">
    <name type="scientific">uncultured Thiotrichaceae bacterium</name>
    <dbReference type="NCBI Taxonomy" id="298394"/>
    <lineage>
        <taxon>Bacteria</taxon>
        <taxon>Pseudomonadati</taxon>
        <taxon>Pseudomonadota</taxon>
        <taxon>Gammaproteobacteria</taxon>
        <taxon>Thiotrichales</taxon>
        <taxon>Thiotrichaceae</taxon>
        <taxon>environmental samples</taxon>
    </lineage>
</organism>
<keyword evidence="4 7" id="KW-0812">Transmembrane</keyword>
<dbReference type="GO" id="GO:0016020">
    <property type="term" value="C:membrane"/>
    <property type="evidence" value="ECO:0007669"/>
    <property type="project" value="UniProtKB-SubCell"/>
</dbReference>
<name>A0A6S6TPA2_9GAMM</name>
<dbReference type="GO" id="GO:0089702">
    <property type="term" value="F:undecaprenyl-phosphate glucose phosphotransferase activity"/>
    <property type="evidence" value="ECO:0007669"/>
    <property type="project" value="TreeGrafter"/>
</dbReference>
<dbReference type="NCBIfam" id="TIGR03025">
    <property type="entry name" value="EPS_sugtrans"/>
    <property type="match status" value="1"/>
</dbReference>
<evidence type="ECO:0000256" key="7">
    <source>
        <dbReference type="SAM" id="Phobius"/>
    </source>
</evidence>
<reference evidence="9" key="1">
    <citation type="submission" date="2020-01" db="EMBL/GenBank/DDBJ databases">
        <authorList>
            <person name="Meier V. D."/>
            <person name="Meier V D."/>
        </authorList>
    </citation>
    <scope>NUCLEOTIDE SEQUENCE</scope>
    <source>
        <strain evidence="9">HLG_WM_MAG_07</strain>
    </source>
</reference>
<keyword evidence="3" id="KW-0808">Transferase</keyword>
<comment type="subcellular location">
    <subcellularLocation>
        <location evidence="1">Membrane</location>
        <topology evidence="1">Multi-pass membrane protein</topology>
    </subcellularLocation>
</comment>
<sequence>MNDKRISAELIYRGVDSLIIITALYITYLHTDYYYPEGYLIAGLSSLILFGVIGRFTDIYSSWTARPFKEEALHISANWFFVYLVLIFFGFISKTSSEFSRVTLVSWLIITPMMLITARYGLRRFFSYLKTMGLNNQTVVIAGLTENGLRFAKELESSPDFGYQVAGFYGDPETGSCPEIRDHYPVLGNFSDLITVAQRGEYDQVYLALPIESKKRISNLLDRLSDTATPIRMLPDYFTSSLLQSKYLEIVKTPVLCIYDSPFSPHNAFIKRVEDVLISSLILLLIMPVMVIIGLTIKFTSSGPIIFRQKRYGLGGEKIHVWKFRTMSVCENGEKVKQATRNDSRITPFGAFLRKTSLDELPQFFNVIRGDMSIVGPRPHAIAHNEEYRSQLQGYMLRHLIKPGITGWAQINGWRGETDTLYKMRKRLEFDLEYMREWSLWLDIKIIIYTIFRGFTDKNAY</sequence>
<dbReference type="AlphaFoldDB" id="A0A6S6TPA2"/>
<feature type="transmembrane region" description="Helical" evidence="7">
    <location>
        <begin position="72"/>
        <end position="92"/>
    </location>
</feature>